<reference evidence="6 7" key="1">
    <citation type="submission" date="2021-03" db="EMBL/GenBank/DDBJ databases">
        <title>Sequencing the genomes of 1000 actinobacteria strains.</title>
        <authorList>
            <person name="Klenk H.-P."/>
        </authorList>
    </citation>
    <scope>NUCLEOTIDE SEQUENCE [LARGE SCALE GENOMIC DNA]</scope>
    <source>
        <strain evidence="6 7">DSM 45516</strain>
    </source>
</reference>
<dbReference type="SUPFAM" id="SSF46689">
    <property type="entry name" value="Homeodomain-like"/>
    <property type="match status" value="1"/>
</dbReference>
<protein>
    <submittedName>
        <fullName evidence="6">AcrR family transcriptional regulator</fullName>
    </submittedName>
</protein>
<dbReference type="RefSeq" id="WP_307869716.1">
    <property type="nucleotide sequence ID" value="NZ_JAGGMR010000001.1"/>
</dbReference>
<dbReference type="InterPro" id="IPR009057">
    <property type="entry name" value="Homeodomain-like_sf"/>
</dbReference>
<feature type="DNA-binding region" description="H-T-H motif" evidence="4">
    <location>
        <begin position="34"/>
        <end position="53"/>
    </location>
</feature>
<evidence type="ECO:0000256" key="2">
    <source>
        <dbReference type="ARBA" id="ARBA00023125"/>
    </source>
</evidence>
<keyword evidence="3" id="KW-0804">Transcription</keyword>
<dbReference type="Gene3D" id="1.10.357.10">
    <property type="entry name" value="Tetracycline Repressor, domain 2"/>
    <property type="match status" value="1"/>
</dbReference>
<gene>
    <name evidence="6" type="ORF">BJ987_004536</name>
</gene>
<evidence type="ECO:0000256" key="3">
    <source>
        <dbReference type="ARBA" id="ARBA00023163"/>
    </source>
</evidence>
<dbReference type="PRINTS" id="PR00455">
    <property type="entry name" value="HTHTETR"/>
</dbReference>
<dbReference type="PANTHER" id="PTHR30055:SF234">
    <property type="entry name" value="HTH-TYPE TRANSCRIPTIONAL REGULATOR BETI"/>
    <property type="match status" value="1"/>
</dbReference>
<organism evidence="6 7">
    <name type="scientific">Nocardia goodfellowii</name>
    <dbReference type="NCBI Taxonomy" id="882446"/>
    <lineage>
        <taxon>Bacteria</taxon>
        <taxon>Bacillati</taxon>
        <taxon>Actinomycetota</taxon>
        <taxon>Actinomycetes</taxon>
        <taxon>Mycobacteriales</taxon>
        <taxon>Nocardiaceae</taxon>
        <taxon>Nocardia</taxon>
    </lineage>
</organism>
<keyword evidence="7" id="KW-1185">Reference proteome</keyword>
<dbReference type="PANTHER" id="PTHR30055">
    <property type="entry name" value="HTH-TYPE TRANSCRIPTIONAL REGULATOR RUTR"/>
    <property type="match status" value="1"/>
</dbReference>
<evidence type="ECO:0000256" key="1">
    <source>
        <dbReference type="ARBA" id="ARBA00023015"/>
    </source>
</evidence>
<proteinExistence type="predicted"/>
<keyword evidence="2 4" id="KW-0238">DNA-binding</keyword>
<evidence type="ECO:0000313" key="7">
    <source>
        <dbReference type="Proteomes" id="UP001519325"/>
    </source>
</evidence>
<dbReference type="InterPro" id="IPR001647">
    <property type="entry name" value="HTH_TetR"/>
</dbReference>
<dbReference type="InterPro" id="IPR050109">
    <property type="entry name" value="HTH-type_TetR-like_transc_reg"/>
</dbReference>
<dbReference type="Pfam" id="PF00440">
    <property type="entry name" value="TetR_N"/>
    <property type="match status" value="1"/>
</dbReference>
<comment type="caution">
    <text evidence="6">The sequence shown here is derived from an EMBL/GenBank/DDBJ whole genome shotgun (WGS) entry which is preliminary data.</text>
</comment>
<name>A0ABS4QIZ5_9NOCA</name>
<evidence type="ECO:0000259" key="5">
    <source>
        <dbReference type="PROSITE" id="PS50977"/>
    </source>
</evidence>
<dbReference type="Proteomes" id="UP001519325">
    <property type="component" value="Unassembled WGS sequence"/>
</dbReference>
<evidence type="ECO:0000313" key="6">
    <source>
        <dbReference type="EMBL" id="MBP2191635.1"/>
    </source>
</evidence>
<sequence>MKPASRAPLDPSTRTRILDATHEVLARRGRSKLSLSDVAAAAKVSRPTLYRFFSSKEELLSAFGSYELAKIEADLEAVTEGLTGPARLDAVLAFIVRFQTQGSYSVSRLIGIEPDYALAEVARVLPIMRRFIERLVEGDDAHAIAATIVRIAVSHYLIEGDDKPHFLDQLRHAARIPRPPSR</sequence>
<feature type="domain" description="HTH tetR-type" evidence="5">
    <location>
        <begin position="11"/>
        <end position="71"/>
    </location>
</feature>
<dbReference type="EMBL" id="JAGGMR010000001">
    <property type="protein sequence ID" value="MBP2191635.1"/>
    <property type="molecule type" value="Genomic_DNA"/>
</dbReference>
<evidence type="ECO:0000256" key="4">
    <source>
        <dbReference type="PROSITE-ProRule" id="PRU00335"/>
    </source>
</evidence>
<keyword evidence="1" id="KW-0805">Transcription regulation</keyword>
<accession>A0ABS4QIZ5</accession>
<dbReference type="PROSITE" id="PS50977">
    <property type="entry name" value="HTH_TETR_2"/>
    <property type="match status" value="1"/>
</dbReference>